<protein>
    <submittedName>
        <fullName evidence="2">Uu.00g085390.m01.CDS01</fullName>
    </submittedName>
</protein>
<proteinExistence type="predicted"/>
<evidence type="ECO:0000313" key="2">
    <source>
        <dbReference type="EMBL" id="CAJ2507353.1"/>
    </source>
</evidence>
<organism evidence="2 3">
    <name type="scientific">Anthostomella pinea</name>
    <dbReference type="NCBI Taxonomy" id="933095"/>
    <lineage>
        <taxon>Eukaryota</taxon>
        <taxon>Fungi</taxon>
        <taxon>Dikarya</taxon>
        <taxon>Ascomycota</taxon>
        <taxon>Pezizomycotina</taxon>
        <taxon>Sordariomycetes</taxon>
        <taxon>Xylariomycetidae</taxon>
        <taxon>Xylariales</taxon>
        <taxon>Xylariaceae</taxon>
        <taxon>Anthostomella</taxon>
    </lineage>
</organism>
<name>A0AAI8YJX7_9PEZI</name>
<keyword evidence="3" id="KW-1185">Reference proteome</keyword>
<dbReference type="EMBL" id="CAUWAG010000010">
    <property type="protein sequence ID" value="CAJ2507353.1"/>
    <property type="molecule type" value="Genomic_DNA"/>
</dbReference>
<feature type="signal peptide" evidence="1">
    <location>
        <begin position="1"/>
        <end position="22"/>
    </location>
</feature>
<evidence type="ECO:0000256" key="1">
    <source>
        <dbReference type="SAM" id="SignalP"/>
    </source>
</evidence>
<evidence type="ECO:0000313" key="3">
    <source>
        <dbReference type="Proteomes" id="UP001295740"/>
    </source>
</evidence>
<reference evidence="2" key="1">
    <citation type="submission" date="2023-10" db="EMBL/GenBank/DDBJ databases">
        <authorList>
            <person name="Hackl T."/>
        </authorList>
    </citation>
    <scope>NUCLEOTIDE SEQUENCE</scope>
</reference>
<comment type="caution">
    <text evidence="2">The sequence shown here is derived from an EMBL/GenBank/DDBJ whole genome shotgun (WGS) entry which is preliminary data.</text>
</comment>
<dbReference type="AlphaFoldDB" id="A0AAI8YJX7"/>
<sequence>MHAQTMLFSLTAMLGLITNAVAVSSSPTATPAPGPPKIPITSCGTANLPVSLLPTLASLCASSSASVYGLLPTVPACLTPFLANPNGYATALSDLCAQSDALATITSMAAPSQTVTEELAAEYSAYNSAFYDGICAQSSVITAIDCECASNGRRGA</sequence>
<accession>A0AAI8YJX7</accession>
<dbReference type="Proteomes" id="UP001295740">
    <property type="component" value="Unassembled WGS sequence"/>
</dbReference>
<keyword evidence="1" id="KW-0732">Signal</keyword>
<gene>
    <name evidence="2" type="ORF">KHLLAP_LOCUS7821</name>
</gene>
<feature type="chain" id="PRO_5042486989" evidence="1">
    <location>
        <begin position="23"/>
        <end position="156"/>
    </location>
</feature>